<keyword evidence="1" id="KW-0812">Transmembrane</keyword>
<keyword evidence="1" id="KW-0472">Membrane</keyword>
<protein>
    <submittedName>
        <fullName evidence="2">Uncharacterized protein</fullName>
    </submittedName>
</protein>
<dbReference type="AlphaFoldDB" id="A0A1G2SEF1"/>
<keyword evidence="1" id="KW-1133">Transmembrane helix</keyword>
<dbReference type="Proteomes" id="UP000178817">
    <property type="component" value="Unassembled WGS sequence"/>
</dbReference>
<name>A0A1G2SEF1_9BACT</name>
<evidence type="ECO:0000256" key="1">
    <source>
        <dbReference type="SAM" id="Phobius"/>
    </source>
</evidence>
<accession>A0A1G2SEF1</accession>
<sequence>MWILVIFVFAALLVINFVGYLEGKSGKTTGRHVVFMLASGFVIVLVLWANYTGVNESKISGGGNYYEVVTTTSIPKEGTLVYAVDLDGDKGKADILAEYPMKGYKVQKIGGRTFLLPEDTRVAYEEDEVIVFVSGEGEAVTAPIASNSLEVKRMMIRPPFSQTEIQLTQFWVGVEPPVSFPEDEIPGEGEEKALLVATYGQERTLTVLVPFNSKK</sequence>
<organism evidence="2 3">
    <name type="scientific">Candidatus Yonathbacteria bacterium RIFCSPLOWO2_01_FULL_43_27</name>
    <dbReference type="NCBI Taxonomy" id="1802726"/>
    <lineage>
        <taxon>Bacteria</taxon>
        <taxon>Candidatus Yonathiibacteriota</taxon>
    </lineage>
</organism>
<evidence type="ECO:0000313" key="2">
    <source>
        <dbReference type="EMBL" id="OHA83188.1"/>
    </source>
</evidence>
<dbReference type="EMBL" id="MHUV01000001">
    <property type="protein sequence ID" value="OHA83188.1"/>
    <property type="molecule type" value="Genomic_DNA"/>
</dbReference>
<proteinExistence type="predicted"/>
<feature type="transmembrane region" description="Helical" evidence="1">
    <location>
        <begin position="33"/>
        <end position="51"/>
    </location>
</feature>
<comment type="caution">
    <text evidence="2">The sequence shown here is derived from an EMBL/GenBank/DDBJ whole genome shotgun (WGS) entry which is preliminary data.</text>
</comment>
<evidence type="ECO:0000313" key="3">
    <source>
        <dbReference type="Proteomes" id="UP000178817"/>
    </source>
</evidence>
<reference evidence="2 3" key="1">
    <citation type="journal article" date="2016" name="Nat. Commun.">
        <title>Thousands of microbial genomes shed light on interconnected biogeochemical processes in an aquifer system.</title>
        <authorList>
            <person name="Anantharaman K."/>
            <person name="Brown C.T."/>
            <person name="Hug L.A."/>
            <person name="Sharon I."/>
            <person name="Castelle C.J."/>
            <person name="Probst A.J."/>
            <person name="Thomas B.C."/>
            <person name="Singh A."/>
            <person name="Wilkins M.J."/>
            <person name="Karaoz U."/>
            <person name="Brodie E.L."/>
            <person name="Williams K.H."/>
            <person name="Hubbard S.S."/>
            <person name="Banfield J.F."/>
        </authorList>
    </citation>
    <scope>NUCLEOTIDE SEQUENCE [LARGE SCALE GENOMIC DNA]</scope>
</reference>
<dbReference type="STRING" id="1802726.A3B07_00250"/>
<gene>
    <name evidence="2" type="ORF">A3B07_00250</name>
</gene>